<protein>
    <recommendedName>
        <fullName evidence="1">RNase H type-1 domain-containing protein</fullName>
    </recommendedName>
</protein>
<dbReference type="InterPro" id="IPR012337">
    <property type="entry name" value="RNaseH-like_sf"/>
</dbReference>
<dbReference type="CDD" id="cd06222">
    <property type="entry name" value="RNase_H_like"/>
    <property type="match status" value="1"/>
</dbReference>
<dbReference type="PANTHER" id="PTHR31569">
    <property type="entry name" value="SWIM-TYPE DOMAIN-CONTAINING PROTEIN"/>
    <property type="match status" value="1"/>
</dbReference>
<dbReference type="GO" id="GO:0045944">
    <property type="term" value="P:positive regulation of transcription by RNA polymerase II"/>
    <property type="evidence" value="ECO:0007669"/>
    <property type="project" value="InterPro"/>
</dbReference>
<reference evidence="2 3" key="1">
    <citation type="journal article" date="2020" name="IScience">
        <title>Genome Sequencing of the Endangered Kingdonia uniflora (Circaeasteraceae, Ranunculales) Reveals Potential Mechanisms of Evolutionary Specialization.</title>
        <authorList>
            <person name="Sun Y."/>
            <person name="Deng T."/>
            <person name="Zhang A."/>
            <person name="Moore M.J."/>
            <person name="Landis J.B."/>
            <person name="Lin N."/>
            <person name="Zhang H."/>
            <person name="Zhang X."/>
            <person name="Huang J."/>
            <person name="Zhang X."/>
            <person name="Sun H."/>
            <person name="Wang H."/>
        </authorList>
    </citation>
    <scope>NUCLEOTIDE SEQUENCE [LARGE SCALE GENOMIC DNA]</scope>
    <source>
        <strain evidence="2">TB1705</strain>
        <tissue evidence="2">Leaf</tissue>
    </source>
</reference>
<dbReference type="GO" id="GO:0010106">
    <property type="term" value="P:cellular response to iron ion starvation"/>
    <property type="evidence" value="ECO:0007669"/>
    <property type="project" value="InterPro"/>
</dbReference>
<accession>A0A7J7L8J4</accession>
<dbReference type="InterPro" id="IPR036397">
    <property type="entry name" value="RNaseH_sf"/>
</dbReference>
<dbReference type="SUPFAM" id="SSF53098">
    <property type="entry name" value="Ribonuclease H-like"/>
    <property type="match status" value="1"/>
</dbReference>
<gene>
    <name evidence="2" type="ORF">GIB67_018601</name>
</gene>
<proteinExistence type="predicted"/>
<dbReference type="EMBL" id="JACGCM010002538">
    <property type="protein sequence ID" value="KAF6138870.1"/>
    <property type="molecule type" value="Genomic_DNA"/>
</dbReference>
<dbReference type="GO" id="GO:0000981">
    <property type="term" value="F:DNA-binding transcription factor activity, RNA polymerase II-specific"/>
    <property type="evidence" value="ECO:0007669"/>
    <property type="project" value="InterPro"/>
</dbReference>
<dbReference type="Proteomes" id="UP000541444">
    <property type="component" value="Unassembled WGS sequence"/>
</dbReference>
<dbReference type="GO" id="GO:0004523">
    <property type="term" value="F:RNA-DNA hybrid ribonuclease activity"/>
    <property type="evidence" value="ECO:0007669"/>
    <property type="project" value="InterPro"/>
</dbReference>
<dbReference type="GO" id="GO:0003676">
    <property type="term" value="F:nucleic acid binding"/>
    <property type="evidence" value="ECO:0007669"/>
    <property type="project" value="InterPro"/>
</dbReference>
<sequence length="849" mass="95811">MDWEKINVDASFCKDKLFNRIGLVIRDTHNSFGAARVSSRRFASSEEGEALAVLDGILWAQECRIQRVVIETDAETICFFCRNGSAAIAWTTKAILQECLALFERFVDICICFVPHMATATAPIILYYNGELKSEGNIVEYKSGGTKLFQVLKTISFAAFCVKVEELCVVQLKDIYRIMTRLRLDEHSVVAVDVTDDGSLELAMNTYPGKSSFVVFYIVRSTTSGLDTNPPVALVTPREINSQADGSSISNGGDVNGGFDMQVEGSETQFQMGPQLADNPIDEMTRDDTNIQLEDTLMDRVAAGFDNVNAPCSISDRSRAPEPITLDPDALEMVDLTDVFTTDKVFDSREEVLQWVREEAKKVKAVVVIRRGENRKPRMMLGCERGGGYYGKKFKGEEKWRRVGGKPKDIMEEIKTQFPDNVSSMAVVYNAIRREMGTEISPVILYYNGELKNVGNIVEYLSGRSKLSQVSKFINFAEFCLRVEELCVLQLRDTYKIMTRLRLDEYTVVAVDVYDDASLELAMDTYPTSCSFVVFYIVRAISSGLGISPLCRLEMPRSDASSFSNGGGANIQVERTQAPMRLLADDPTDGMIRDGTNVQPRYTSMNGVVAKFDNAPCSISDLSDPLNNEEIVGSNSDHDWDYTKEFTSTKLFNGRDELLTWVREVARSLGFVITISKSHLRTNNYPRTFMQCDRSGKYRTRCKNDKNKDKNYVKRRHCISKKDGCPFEIRASKKGRRGDFWQLRVTCGRHNHPSAQSLEGHAYAERLTQEEERIVAEMIKINMKPKDILDSLKELRPENCSSVNTIYNARKKIMVKMRDERQQAIENYEGEDDEPMVDLFVDSGQCSPI</sequence>
<evidence type="ECO:0000313" key="2">
    <source>
        <dbReference type="EMBL" id="KAF6138870.1"/>
    </source>
</evidence>
<dbReference type="Gene3D" id="3.30.420.10">
    <property type="entry name" value="Ribonuclease H-like superfamily/Ribonuclease H"/>
    <property type="match status" value="1"/>
</dbReference>
<dbReference type="InterPro" id="IPR014842">
    <property type="entry name" value="AFT"/>
</dbReference>
<dbReference type="InterPro" id="IPR052579">
    <property type="entry name" value="Zinc_finger_SWIM"/>
</dbReference>
<dbReference type="InterPro" id="IPR044730">
    <property type="entry name" value="RNase_H-like_dom_plant"/>
</dbReference>
<evidence type="ECO:0000313" key="3">
    <source>
        <dbReference type="Proteomes" id="UP000541444"/>
    </source>
</evidence>
<dbReference type="Pfam" id="PF08731">
    <property type="entry name" value="AFT"/>
    <property type="match status" value="1"/>
</dbReference>
<comment type="caution">
    <text evidence="2">The sequence shown here is derived from an EMBL/GenBank/DDBJ whole genome shotgun (WGS) entry which is preliminary data.</text>
</comment>
<organism evidence="2 3">
    <name type="scientific">Kingdonia uniflora</name>
    <dbReference type="NCBI Taxonomy" id="39325"/>
    <lineage>
        <taxon>Eukaryota</taxon>
        <taxon>Viridiplantae</taxon>
        <taxon>Streptophyta</taxon>
        <taxon>Embryophyta</taxon>
        <taxon>Tracheophyta</taxon>
        <taxon>Spermatophyta</taxon>
        <taxon>Magnoliopsida</taxon>
        <taxon>Ranunculales</taxon>
        <taxon>Circaeasteraceae</taxon>
        <taxon>Kingdonia</taxon>
    </lineage>
</organism>
<dbReference type="OrthoDB" id="1923014at2759"/>
<keyword evidence="3" id="KW-1185">Reference proteome</keyword>
<name>A0A7J7L8J4_9MAGN</name>
<dbReference type="AlphaFoldDB" id="A0A7J7L8J4"/>
<dbReference type="InterPro" id="IPR002156">
    <property type="entry name" value="RNaseH_domain"/>
</dbReference>
<dbReference type="PANTHER" id="PTHR31569:SF4">
    <property type="entry name" value="SWIM-TYPE DOMAIN-CONTAINING PROTEIN"/>
    <property type="match status" value="1"/>
</dbReference>
<feature type="domain" description="RNase H type-1" evidence="1">
    <location>
        <begin position="7"/>
        <end position="115"/>
    </location>
</feature>
<evidence type="ECO:0000259" key="1">
    <source>
        <dbReference type="Pfam" id="PF13456"/>
    </source>
</evidence>
<dbReference type="Pfam" id="PF13456">
    <property type="entry name" value="RVT_3"/>
    <property type="match status" value="1"/>
</dbReference>